<feature type="domain" description="Cyclophilin-like" evidence="1">
    <location>
        <begin position="6"/>
        <end position="113"/>
    </location>
</feature>
<dbReference type="InterPro" id="IPR041183">
    <property type="entry name" value="Cyclophilin-like"/>
</dbReference>
<organism evidence="2 3">
    <name type="scientific">Coprobacillus cateniformis</name>
    <dbReference type="NCBI Taxonomy" id="100884"/>
    <lineage>
        <taxon>Bacteria</taxon>
        <taxon>Bacillati</taxon>
        <taxon>Bacillota</taxon>
        <taxon>Erysipelotrichia</taxon>
        <taxon>Erysipelotrichales</taxon>
        <taxon>Coprobacillaceae</taxon>
        <taxon>Coprobacillus</taxon>
    </lineage>
</organism>
<keyword evidence="3" id="KW-1185">Reference proteome</keyword>
<name>E7G804_9FIRM</name>
<gene>
    <name evidence="2" type="ORF">HMPREF9488_00892</name>
</gene>
<reference evidence="2 3" key="1">
    <citation type="submission" date="2010-12" db="EMBL/GenBank/DDBJ databases">
        <title>The Genome Sequence of Coprobacillus sp. strain 29_1.</title>
        <authorList>
            <consortium name="The Broad Institute Genome Sequencing Platform"/>
            <person name="Earl A."/>
            <person name="Ward D."/>
            <person name="Feldgarden M."/>
            <person name="Gevers D."/>
            <person name="Daigneault M."/>
            <person name="Sibley C.D."/>
            <person name="White A."/>
            <person name="Strauss J."/>
            <person name="Allen-Vercoe E."/>
            <person name="Young S.K."/>
            <person name="Zeng Q."/>
            <person name="Gargeya S."/>
            <person name="Fitzgerald M."/>
            <person name="Haas B."/>
            <person name="Abouelleil A."/>
            <person name="Alvarado L."/>
            <person name="Arachchi H.M."/>
            <person name="Berlin A."/>
            <person name="Brown A."/>
            <person name="Chapman S.B."/>
            <person name="Chen Z."/>
            <person name="Dunbar C."/>
            <person name="Freedman E."/>
            <person name="Gearin G."/>
            <person name="Gellesch M."/>
            <person name="Goldberg J."/>
            <person name="Griggs A."/>
            <person name="Gujja S."/>
            <person name="Heilman E."/>
            <person name="Heiman D."/>
            <person name="Howarth C."/>
            <person name="Larson L."/>
            <person name="Lui A."/>
            <person name="MacDonald P.J.P."/>
            <person name="Mehta T."/>
            <person name="Montmayeur A."/>
            <person name="Murphy C."/>
            <person name="Neiman D."/>
            <person name="Pearson M."/>
            <person name="Priest M."/>
            <person name="Roberts A."/>
            <person name="Saif S."/>
            <person name="Shea T."/>
            <person name="Shenoy N."/>
            <person name="Sisk P."/>
            <person name="Stolte C."/>
            <person name="Sykes S."/>
            <person name="White J."/>
            <person name="Yandava C."/>
            <person name="Nusbaum C."/>
            <person name="Birren B."/>
        </authorList>
    </citation>
    <scope>NUCLEOTIDE SEQUENCE [LARGE SCALE GENOMIC DNA]</scope>
    <source>
        <strain evidence="2 3">29_1</strain>
    </source>
</reference>
<dbReference type="EMBL" id="ADKX01000012">
    <property type="protein sequence ID" value="EFW05925.1"/>
    <property type="molecule type" value="Genomic_DNA"/>
</dbReference>
<dbReference type="AlphaFoldDB" id="E7G804"/>
<evidence type="ECO:0000259" key="1">
    <source>
        <dbReference type="Pfam" id="PF18050"/>
    </source>
</evidence>
<dbReference type="Proteomes" id="UP000003157">
    <property type="component" value="Unassembled WGS sequence"/>
</dbReference>
<dbReference type="STRING" id="100884.GCA_000269565_00811"/>
<dbReference type="eggNOG" id="COG4925">
    <property type="taxonomic scope" value="Bacteria"/>
</dbReference>
<accession>E7G804</accession>
<evidence type="ECO:0000313" key="2">
    <source>
        <dbReference type="EMBL" id="EFW05925.1"/>
    </source>
</evidence>
<dbReference type="HOGENOM" id="CLU_099043_0_1_9"/>
<dbReference type="InterPro" id="IPR029000">
    <property type="entry name" value="Cyclophilin-like_dom_sf"/>
</dbReference>
<dbReference type="RefSeq" id="WP_008788008.1">
    <property type="nucleotide sequence ID" value="NZ_GL636577.1"/>
</dbReference>
<dbReference type="Pfam" id="PF18050">
    <property type="entry name" value="Cyclophil_like2"/>
    <property type="match status" value="1"/>
</dbReference>
<proteinExistence type="predicted"/>
<dbReference type="SUPFAM" id="SSF50891">
    <property type="entry name" value="Cyclophilin-like"/>
    <property type="match status" value="1"/>
</dbReference>
<comment type="caution">
    <text evidence="2">The sequence shown here is derived from an EMBL/GenBank/DDBJ whole genome shotgun (WGS) entry which is preliminary data.</text>
</comment>
<protein>
    <recommendedName>
        <fullName evidence="1">Cyclophilin-like domain-containing protein</fullName>
    </recommendedName>
</protein>
<evidence type="ECO:0000313" key="3">
    <source>
        <dbReference type="Proteomes" id="UP000003157"/>
    </source>
</evidence>
<sequence>MKTITMIINNQEWQVNLYQNDTVESLINRLPLTIQMKELHGNEKYHYLDFQLPIMSESIDQIETGDLMLFGNNCLVLFYESFSTPYQYTKIGYIDNLKNIKNLVGSKDVKVTFQVNK</sequence>
<dbReference type="Gene3D" id="2.40.100.20">
    <property type="match status" value="1"/>
</dbReference>